<feature type="region of interest" description="Disordered" evidence="4">
    <location>
        <begin position="65"/>
        <end position="98"/>
    </location>
</feature>
<dbReference type="Pfam" id="PF12584">
    <property type="entry name" value="TRAPPC10"/>
    <property type="match status" value="1"/>
</dbReference>
<evidence type="ECO:0000259" key="5">
    <source>
        <dbReference type="Pfam" id="PF12584"/>
    </source>
</evidence>
<dbReference type="InterPro" id="IPR045126">
    <property type="entry name" value="TRAPPC10/Trs130"/>
</dbReference>
<feature type="compositionally biased region" description="Basic and acidic residues" evidence="4">
    <location>
        <begin position="652"/>
        <end position="671"/>
    </location>
</feature>
<evidence type="ECO:0000313" key="9">
    <source>
        <dbReference type="Proteomes" id="UP001310890"/>
    </source>
</evidence>
<evidence type="ECO:0000259" key="7">
    <source>
        <dbReference type="Pfam" id="PF23274"/>
    </source>
</evidence>
<accession>A0AAN7YQI5</accession>
<feature type="region of interest" description="Disordered" evidence="4">
    <location>
        <begin position="635"/>
        <end position="674"/>
    </location>
</feature>
<evidence type="ECO:0000256" key="1">
    <source>
        <dbReference type="ARBA" id="ARBA00004555"/>
    </source>
</evidence>
<feature type="domain" description="DUF7077" evidence="7">
    <location>
        <begin position="987"/>
        <end position="1105"/>
    </location>
</feature>
<feature type="domain" description="TRAPPC10/Trs130 C-terminal" evidence="5">
    <location>
        <begin position="1320"/>
        <end position="1476"/>
    </location>
</feature>
<evidence type="ECO:0000256" key="3">
    <source>
        <dbReference type="ARBA" id="ARBA00023034"/>
    </source>
</evidence>
<evidence type="ECO:0000256" key="2">
    <source>
        <dbReference type="ARBA" id="ARBA00022448"/>
    </source>
</evidence>
<dbReference type="InterPro" id="IPR056913">
    <property type="entry name" value="TRAPPC10/Trs130_N"/>
</dbReference>
<dbReference type="GO" id="GO:1990071">
    <property type="term" value="C:TRAPPII protein complex"/>
    <property type="evidence" value="ECO:0007669"/>
    <property type="project" value="InterPro"/>
</dbReference>
<feature type="compositionally biased region" description="Basic and acidic residues" evidence="4">
    <location>
        <begin position="85"/>
        <end position="95"/>
    </location>
</feature>
<name>A0AAN7YQI5_9PEZI</name>
<evidence type="ECO:0000256" key="4">
    <source>
        <dbReference type="SAM" id="MobiDB-lite"/>
    </source>
</evidence>
<evidence type="ECO:0000259" key="6">
    <source>
        <dbReference type="Pfam" id="PF23036"/>
    </source>
</evidence>
<organism evidence="8 9">
    <name type="scientific">Meristemomyces frigidus</name>
    <dbReference type="NCBI Taxonomy" id="1508187"/>
    <lineage>
        <taxon>Eukaryota</taxon>
        <taxon>Fungi</taxon>
        <taxon>Dikarya</taxon>
        <taxon>Ascomycota</taxon>
        <taxon>Pezizomycotina</taxon>
        <taxon>Dothideomycetes</taxon>
        <taxon>Dothideomycetidae</taxon>
        <taxon>Mycosphaerellales</taxon>
        <taxon>Teratosphaeriaceae</taxon>
        <taxon>Meristemomyces</taxon>
    </lineage>
</organism>
<dbReference type="GO" id="GO:0034498">
    <property type="term" value="P:early endosome to Golgi transport"/>
    <property type="evidence" value="ECO:0007669"/>
    <property type="project" value="TreeGrafter"/>
</dbReference>
<proteinExistence type="predicted"/>
<feature type="region of interest" description="Disordered" evidence="4">
    <location>
        <begin position="529"/>
        <end position="577"/>
    </location>
</feature>
<dbReference type="Pfam" id="PF23274">
    <property type="entry name" value="DUF7077"/>
    <property type="match status" value="1"/>
</dbReference>
<keyword evidence="3" id="KW-0333">Golgi apparatus</keyword>
<comment type="subcellular location">
    <subcellularLocation>
        <location evidence="1">Golgi apparatus</location>
    </subcellularLocation>
</comment>
<sequence length="1497" mass="166082">MEASSSSSKVTVEYHDPSAVFPLVSRSIAERLPLRNLNWQSPSRPLRQIRQLHVEFVPDKAAKTELRPPTQRLDSSGPTSLDIVRGGRDDRTVTKERRHQIPGLKTSPYLKIYVLRCDDKDKYKESSRNAIRDWIKENARTEGKRGEEHDAFEWMILHVVIPDTIAAGEPRWRESAKEPDELKERKTSNIKIPGKSKGTVFDRLRADFNESSKSGQDRVSQIRLQKSDVPRDLLPTPAVATTLEETPQERELAWKDLMDKFKVMLLVPFDTRVRKYEADIAEQEARRSLPGWNFNTFFIHKEGLAKALESIGLVEDALAIYDELLFGLETAVRDLASGQADGTATSFAVCTDDIEARILDTKVEGANGTHDDHASRTYSRLLEKDYRAKIVRSDISVFDFFSYMFSRQQALILRLANTHAARAEMGASSLKEGGEDLVLMSEVCWRASAFIHNNSRTLRQDLLARYESLGQTIAPASLEALVSSWMYAVADHILRETSGPALAAAQLDGQSQQANGNPHKARRSEFDFATGANPYPQRHSSIMAGKRLTSESKRPTSVSATLGRESIGSPPPATRESVDVVAGVPGLPELANYRGELFIMQRRVLEQLAEKRGWRAGWADVKAADAREREAVVDIDLDDEADSEQTNGHVATTERRLASGEKSKTSSDQRPSDAVLSTTLTTLLDSEDSFRSAYERLSEQAMRYYALATQTKSVEALVGDLAMLKRQQGDLVSAEALFKHLCAGYETVGEGGVGRILSEREVRVMAFYADVLRKLGGDLRLGEEVRVLMKCLGVVAGWRMDRKQDVSENFESRSFGGFLDDVGVLGVRISSAAERSTKLKDSLTFKAGHYFGEVALNCEIIHPESRDGFVLRVRFRSVFEEEFQLDQVSLRLQGSKDAKVEMLVGNKRPATVSPGIVEVELESEVTTVGPFLAERITFHAGNLRFIHDFARLETSFAEVNGDSDSTTTRPSAQPRSPPHVFVFPSERAFDCQVSLAKEILLDRPRHLLLALSSGQNDIKKMTIRLRPTSAGLRLHLGKATHDGIAQIETADQKSAGQIQLSTLAQDTVTMVKIPYTVEQATPFISMRLDVRYQTAQGSFTFLDTVTRRHELPLDVDVRDVVQLSTLHSSFTLTTTHRLPIVLARSMLRESKVYAVEDLFGSEQDAVMVHRKSGAVLSYKITRKEMTATTLSRREAALELCLSYVSTEELLTTMMRRGFEESLLRSGYAALTRVLLPLMVDRCRELFAGSDELALAVLLNSVSMPSYEEMGWSEVVVVLPALVRKAVGTWLHSWHAENTKLPLDYTSDVARILQRSITLSVEVPTIDMAFCATMKLGTASSRAGPNTLILRLGQPVTATVEVKHTATWSAASVLGEKKSKAATSGAQAFVLDIQADAETWLLGGPRRVHFIPSEDEDENKPKVFEIVLVPLKPGRHLLPVVEIVAESTGTGDQEGGTVASATCETFYESRGRRVDVVRDVRTTVVFVPGGRGVATEPG</sequence>
<evidence type="ECO:0008006" key="10">
    <source>
        <dbReference type="Google" id="ProtNLM"/>
    </source>
</evidence>
<dbReference type="GO" id="GO:0006891">
    <property type="term" value="P:intra-Golgi vesicle-mediated transport"/>
    <property type="evidence" value="ECO:0007669"/>
    <property type="project" value="TreeGrafter"/>
</dbReference>
<dbReference type="PANTHER" id="PTHR13251">
    <property type="entry name" value="EPILEPSY HOLOPROSENCEPHALY CANDIDATE 1/TMEM1"/>
    <property type="match status" value="1"/>
</dbReference>
<evidence type="ECO:0000313" key="8">
    <source>
        <dbReference type="EMBL" id="KAK5115146.1"/>
    </source>
</evidence>
<comment type="caution">
    <text evidence="8">The sequence shown here is derived from an EMBL/GenBank/DDBJ whole genome shotgun (WGS) entry which is preliminary data.</text>
</comment>
<dbReference type="Pfam" id="PF23036">
    <property type="entry name" value="TRAPPC10_1st"/>
    <property type="match status" value="1"/>
</dbReference>
<reference evidence="8" key="1">
    <citation type="submission" date="2023-08" db="EMBL/GenBank/DDBJ databases">
        <title>Black Yeasts Isolated from many extreme environments.</title>
        <authorList>
            <person name="Coleine C."/>
            <person name="Stajich J.E."/>
            <person name="Selbmann L."/>
        </authorList>
    </citation>
    <scope>NUCLEOTIDE SEQUENCE</scope>
    <source>
        <strain evidence="8">CCFEE 5401</strain>
    </source>
</reference>
<gene>
    <name evidence="8" type="ORF">LTR62_001843</name>
</gene>
<feature type="domain" description="TRAPPC10/Trs130 N-terminal" evidence="6">
    <location>
        <begin position="96"/>
        <end position="418"/>
    </location>
</feature>
<dbReference type="InterPro" id="IPR022233">
    <property type="entry name" value="TRAPPC10/Trs130_C"/>
</dbReference>
<dbReference type="GO" id="GO:0005829">
    <property type="term" value="C:cytosol"/>
    <property type="evidence" value="ECO:0007669"/>
    <property type="project" value="GOC"/>
</dbReference>
<dbReference type="InterPro" id="IPR055505">
    <property type="entry name" value="DUF7077"/>
</dbReference>
<dbReference type="EMBL" id="JAVRRL010000014">
    <property type="protein sequence ID" value="KAK5115146.1"/>
    <property type="molecule type" value="Genomic_DNA"/>
</dbReference>
<dbReference type="Proteomes" id="UP001310890">
    <property type="component" value="Unassembled WGS sequence"/>
</dbReference>
<keyword evidence="2" id="KW-0813">Transport</keyword>
<protein>
    <recommendedName>
        <fullName evidence="10">Trafficking protein particle complex subunit 10</fullName>
    </recommendedName>
</protein>
<dbReference type="PANTHER" id="PTHR13251:SF3">
    <property type="entry name" value="TRAFFICKING PROTEIN PARTICLE COMPLEX SUBUNIT 10"/>
    <property type="match status" value="1"/>
</dbReference>
<dbReference type="Pfam" id="PF24965">
    <property type="entry name" value="TRS130_4HB"/>
    <property type="match status" value="1"/>
</dbReference>